<evidence type="ECO:0000259" key="18">
    <source>
        <dbReference type="PROSITE" id="PS51117"/>
    </source>
</evidence>
<evidence type="ECO:0000256" key="8">
    <source>
        <dbReference type="ARBA" id="ARBA00023054"/>
    </source>
</evidence>
<feature type="domain" description="Laminin EGF-like" evidence="16">
    <location>
        <begin position="2228"/>
        <end position="2277"/>
    </location>
</feature>
<feature type="region of interest" description="Disordered" evidence="14">
    <location>
        <begin position="1614"/>
        <end position="1649"/>
    </location>
</feature>
<feature type="domain" description="Laminin EGF-like" evidence="16">
    <location>
        <begin position="770"/>
        <end position="814"/>
    </location>
</feature>
<evidence type="ECO:0000256" key="7">
    <source>
        <dbReference type="ARBA" id="ARBA00022889"/>
    </source>
</evidence>
<feature type="disulfide bond" evidence="12">
    <location>
        <begin position="1809"/>
        <end position="1826"/>
    </location>
</feature>
<feature type="disulfide bond" evidence="12">
    <location>
        <begin position="994"/>
        <end position="1003"/>
    </location>
</feature>
<feature type="disulfide bond" evidence="12">
    <location>
        <begin position="1141"/>
        <end position="1150"/>
    </location>
</feature>
<evidence type="ECO:0000256" key="6">
    <source>
        <dbReference type="ARBA" id="ARBA00022869"/>
    </source>
</evidence>
<feature type="disulfide bond" evidence="12">
    <location>
        <begin position="2455"/>
        <end position="2464"/>
    </location>
</feature>
<dbReference type="PROSITE" id="PS50025">
    <property type="entry name" value="LAM_G_DOMAIN"/>
    <property type="match status" value="5"/>
</dbReference>
<dbReference type="InterPro" id="IPR050440">
    <property type="entry name" value="Laminin/Netrin_ECM"/>
</dbReference>
<dbReference type="CDD" id="cd00055">
    <property type="entry name" value="EGF_Lam"/>
    <property type="match status" value="20"/>
</dbReference>
<feature type="disulfide bond" evidence="12">
    <location>
        <begin position="1967"/>
        <end position="1976"/>
    </location>
</feature>
<feature type="disulfide bond" evidence="12">
    <location>
        <begin position="1828"/>
        <end position="1837"/>
    </location>
</feature>
<evidence type="ECO:0000256" key="13">
    <source>
        <dbReference type="SAM" id="Coils"/>
    </source>
</evidence>
<dbReference type="PROSITE" id="PS51117">
    <property type="entry name" value="LAMININ_NTER"/>
    <property type="match status" value="1"/>
</dbReference>
<dbReference type="InterPro" id="IPR008211">
    <property type="entry name" value="Laminin_N"/>
</dbReference>
<evidence type="ECO:0000313" key="20">
    <source>
        <dbReference type="Proteomes" id="UP001176941"/>
    </source>
</evidence>
<protein>
    <recommendedName>
        <fullName evidence="21">Laminin, alpha 5</fullName>
    </recommendedName>
</protein>
<dbReference type="InterPro" id="IPR000742">
    <property type="entry name" value="EGF"/>
</dbReference>
<feature type="coiled-coil region" evidence="13">
    <location>
        <begin position="2749"/>
        <end position="2794"/>
    </location>
</feature>
<feature type="domain" description="Laminin EGF-like" evidence="16">
    <location>
        <begin position="935"/>
        <end position="973"/>
    </location>
</feature>
<dbReference type="InterPro" id="IPR009254">
    <property type="entry name" value="Laminin_aI"/>
</dbReference>
<evidence type="ECO:0000256" key="5">
    <source>
        <dbReference type="ARBA" id="ARBA00022737"/>
    </source>
</evidence>
<feature type="compositionally biased region" description="Basic and acidic residues" evidence="14">
    <location>
        <begin position="332"/>
        <end position="343"/>
    </location>
</feature>
<feature type="domain" description="Laminin N-terminal" evidence="18">
    <location>
        <begin position="382"/>
        <end position="640"/>
    </location>
</feature>
<evidence type="ECO:0000256" key="9">
    <source>
        <dbReference type="ARBA" id="ARBA00023157"/>
    </source>
</evidence>
<dbReference type="Gene3D" id="2.60.120.260">
    <property type="entry name" value="Galactose-binding domain-like"/>
    <property type="match status" value="1"/>
</dbReference>
<proteinExistence type="predicted"/>
<feature type="domain" description="Laminin G" evidence="15">
    <location>
        <begin position="3704"/>
        <end position="3880"/>
    </location>
</feature>
<feature type="disulfide bond" evidence="12">
    <location>
        <begin position="904"/>
        <end position="913"/>
    </location>
</feature>
<feature type="domain" description="Laminin EGF-like" evidence="16">
    <location>
        <begin position="836"/>
        <end position="882"/>
    </location>
</feature>
<feature type="disulfide bond" evidence="12">
    <location>
        <begin position="836"/>
        <end position="848"/>
    </location>
</feature>
<dbReference type="Pfam" id="PF02210">
    <property type="entry name" value="Laminin_G_2"/>
    <property type="match status" value="4"/>
</dbReference>
<dbReference type="PROSITE" id="PS01248">
    <property type="entry name" value="EGF_LAM_1"/>
    <property type="match status" value="7"/>
</dbReference>
<gene>
    <name evidence="19" type="ORF">MRATA1EN1_LOCUS3312</name>
</gene>
<feature type="domain" description="Laminin EGF-like" evidence="16">
    <location>
        <begin position="883"/>
        <end position="933"/>
    </location>
</feature>
<evidence type="ECO:0000259" key="17">
    <source>
        <dbReference type="PROSITE" id="PS51115"/>
    </source>
</evidence>
<dbReference type="InterPro" id="IPR000034">
    <property type="entry name" value="Laminin_IV"/>
</dbReference>
<feature type="disulfide bond" evidence="12">
    <location>
        <begin position="790"/>
        <end position="799"/>
    </location>
</feature>
<feature type="region of interest" description="Disordered" evidence="14">
    <location>
        <begin position="317"/>
        <end position="374"/>
    </location>
</feature>
<feature type="domain" description="Laminin IV type A" evidence="17">
    <location>
        <begin position="2017"/>
        <end position="2194"/>
    </location>
</feature>
<keyword evidence="4" id="KW-0732">Signal</keyword>
<evidence type="ECO:0000256" key="11">
    <source>
        <dbReference type="ARBA" id="ARBA00023292"/>
    </source>
</evidence>
<dbReference type="SMART" id="SM00282">
    <property type="entry name" value="LamG"/>
    <property type="match status" value="5"/>
</dbReference>
<feature type="coiled-coil region" evidence="13">
    <location>
        <begin position="2955"/>
        <end position="3068"/>
    </location>
</feature>
<comment type="subcellular location">
    <subcellularLocation>
        <location evidence="1">Secreted</location>
        <location evidence="1">Extracellular space</location>
        <location evidence="1">Extracellular matrix</location>
        <location evidence="1">Basement membrane</location>
    </subcellularLocation>
</comment>
<reference evidence="19" key="1">
    <citation type="submission" date="2023-04" db="EMBL/GenBank/DDBJ databases">
        <authorList>
            <consortium name="ELIXIR-Norway"/>
        </authorList>
    </citation>
    <scope>NUCLEOTIDE SEQUENCE [LARGE SCALE GENOMIC DNA]</scope>
</reference>
<evidence type="ECO:0000256" key="14">
    <source>
        <dbReference type="SAM" id="MobiDB-lite"/>
    </source>
</evidence>
<feature type="disulfide bond" evidence="12">
    <location>
        <begin position="885"/>
        <end position="902"/>
    </location>
</feature>
<feature type="disulfide bond" evidence="12">
    <location>
        <begin position="2359"/>
        <end position="2368"/>
    </location>
</feature>
<evidence type="ECO:0000256" key="12">
    <source>
        <dbReference type="PROSITE-ProRule" id="PRU00460"/>
    </source>
</evidence>
<feature type="domain" description="Laminin G" evidence="15">
    <location>
        <begin position="3101"/>
        <end position="3294"/>
    </location>
</feature>
<organism evidence="19 20">
    <name type="scientific">Rangifer tarandus platyrhynchus</name>
    <name type="common">Svalbard reindeer</name>
    <dbReference type="NCBI Taxonomy" id="3082113"/>
    <lineage>
        <taxon>Eukaryota</taxon>
        <taxon>Metazoa</taxon>
        <taxon>Chordata</taxon>
        <taxon>Craniata</taxon>
        <taxon>Vertebrata</taxon>
        <taxon>Euteleostomi</taxon>
        <taxon>Mammalia</taxon>
        <taxon>Eutheria</taxon>
        <taxon>Laurasiatheria</taxon>
        <taxon>Artiodactyla</taxon>
        <taxon>Ruminantia</taxon>
        <taxon>Pecora</taxon>
        <taxon>Cervidae</taxon>
        <taxon>Odocoileinae</taxon>
        <taxon>Rangifer</taxon>
    </lineage>
</organism>
<feature type="disulfide bond" evidence="12">
    <location>
        <begin position="2407"/>
        <end position="2416"/>
    </location>
</feature>
<sequence>MTQFRSRWAETGRPRNLGGRLVQTCKAAGWRVFAAVVFAPVGDYRRRDRPGQRPPKQDPTQDLIQAAQEGAGGQRCWLVSASSIYCPFACTVLGPSSWQEAFTDLFPSYTYRHPGGGKVPPQTFVEEIHMDPSLGVELWTHGDTMSHLSGNTGLFHTYTICIPTSNAWAGPGLPAAASISLATCPTASLDGPAALQMGLSRAPGHDIKVGGRSLEGGPDCLWGHYPPPFTASRVHLPAHLLGEAEWGPVPCAKHRKPAGERRPGCAALRNSHLNPRDPAFGLPGCGHSGHSAGSGVAGGDGLGPDWTREEWRQTRARRGLSAAERCPKLGKQRADPLDREERAGASGAAVLEGAGGRPGPGATPRGRLGVAFPRPGSRAAGGGFSLHPPYFNLAEGARIAASATCGEEAPARGAPRPTEDLYCKLVGGPVAGGDPNQTIQGQYCDICTAANSNRAHPVSNAIDGTERWWQSPPLSRGLEYNEVNVTLDLGQVFHVAYVLIKFANSPRPDLWVLERSTDFGHTYQPWQYFASSKRDCLERFGPRTLERITQDDDVICSTEYSRIVPLENGEIVVSLVNGRPGAMNFSYSPLLRDFTKATNIRLRFLRTNTLLGHLMGKALRDPTVTRRYYYSIKDISIGGRCVCHGHADVCDAKDPTDPFRLQCACQHNTCGGSCDRCCPGFNQQPWRPATTDSANECQSCNCYGHAHDCYYDPEVDQRNASQNQDQVYQGGGVCIDCQHHTTGINCEQCLPGFYRSPDHPLDSPHACRRCNCESDFTDGTCEDLTGRCYCRPNFTGARCDACAEGFTDFPHCYPVPSSSHNDTGEQVLPAGHIVNCDCSAAGTQGNACRKDPQVGHCVCKPNFQGTHCELCAPGFYGPGCQPCQCSSPGVVDGTCDRDSGQCMCRTGFEGAACDRCAPGYFHFPLCQLCGCSPVGTLPEGCDDTGHCPCRPEFNGPHCDRCRLGYHGYPECHACACDPRGSMDQLCGAGGLCRCRPGYMGATCQECSPGFHGFPDCAPCHCSPEGSLHAACDPHSGQCSCRPRVTGLRCDTCVPGAYNFPYCEAGSCHPAGLAPADRVPPEAQAPCTCRAHVEGPSCDRCKPGFWGLSPSNPEGCTRCNCDPRGTLGGAAQCQPGNGQCFCKPHVCGQTCAACKDGFFGLDQADYFGCRSCRCDVGGALGQSCELRTGACMCRPNTQGSTCSEPAQDHYLPDLHHLRLELEEAATPEGHAVRFGFNPLEFENFSWRGYAQMTPIQPRIVAKLNLTSPDLFRLVFRYVNRGPTSVSGRVSVRDQGRFTTCPNCTEQSQPVAFPPSTEPAFVTVPQRGLGEPFVLNPGAWALLVEAEGVLLDYVVLLPSAYYEAALLQLRVTEPCMFRPDAQRSGDNCLLYTHLPLDGFPSAAGPEALCRHDNSLPRPCPTEQLSPSHPPLAVCWGTDVDVQLQMAVPQPGPYALVVEYANEDARQEVDVAVHTPQRPPQQGVLTLHPCPYSTLCRGTALDAQRHLAVFYLDTEASIRLTAEQARFFLHSVTLVPTDTFSSEFVEPRVRCISSHGAFSPSRLVGLGAWRGQQGGGRDTGAHRCIPCPSAACLPSRFPKPPQPVLLRDCQVLPLPPGLPLTRSQELTPGAPPPGPQPRPPTAADPDAEPTLLRHPQGTMVFTTQVPALGRYAFLLHGYQPAHPTFAVEVLINGGRVWQGHANASFCPHGYGCRTLVVCEGRAILDVTDSELTVTVRVPEGRWLWLEYVLVVPEEAYSSSYLREEPLDKSYDFISQCAAHGYHVSPSGSSPFCRSAATSLSLFYNNGARPCGCHEVGATGPTCEPFGGQCPCRAHVIGRDCSRCATGYWGFPNCRPCDCSGRLCDELTGQCICPPRTIPPDCLVCQPQTFGCHPLVGCEECNCSGPGVQELMDPTCDVDSGQCKCRPNVAGRRCDTCAPGFHGFPSCRPCDCHEAGSAPGTCDPLTGQCYCKENVQGPRCDQCRLGTFSLDAANPKGCTRCFCFGATDRCRSSTYARREFVDMEGWTLLSGDRQVVPHERQEALLLRADLQHMPEAIPELYWQAPPSYLGDRVSSYGGTLRYELHSETQRGDVFNPMESRPDVVLQGNQMSITFLEPVYPAPGDVHHGELQLVEGNFRHMETHSTVSREELMMVLAGLEQLHIRALFSQASSAISLRRVALEVASEMGGGPPAINVELCMCPANYRGHSCQECAPGYYRDIKGLFLGRCIPCQCHGHSDRCLPGSGVCVGCQHNTEGDHCERCQAGFVRTGSEDPAAPCISCPCPLAVPSNNFATGCILRGGRTQCLCKPGYAGASCERCAPGFFGNPLVLGSSCQPCDCSGNGDPNMLFSDCDPLTGACRGCLRHTTGPHCESCAPGFYGNALLPGNCTRCDCSPCGTEACDPHSGHCLCKAGVTGLRCDRCQEGHFGFEGCEGCHPCACGPAAESSECHPQSGQCHCRPGTGGPQCRECAPGHWGLPEQGCRRCQCQGGHCDLHTGRCTCPPGLSGERCETCSHQHQVPVPGGPGGHGVHCEVCDHCVVLLLDDLERASALLPAIREQLSGINASSVAWARLHRLNSSISDLQSQLRSPPGPHYETIQQLEALEQQTSSLGQDTQHLDGQATRARAQASQLLDSTDTTLGRAQTLLAAIRAVDLALSELESKTDRLAPANASVPSGEQLRRVLAEVERLLQEIRARDLGVPQAAAEAELGEAQRLLDRVQEQLTRPWERNQALVTHTRDQLAQHEAGLMDLREALNRAVGTTREAEELNSRNQERLEEALQRKQELSQDNATLGATLQAARDTLARVSELLRGMDQAREEYEHLAASLDGARTPLLEKMHAFSPASSKLELVEAAEAHAWQLDQLALNLSSIIQGVNQDRFIQRAIEAANAYSSILQAVQAAEGAADQARQQASHTWSMVVQRGLAPRARELLANSSALEEAVLGEQRRLDLARATLQDTGTQLRDARARKEQLAARVREVQAMLAMDTDETSKKIAHAKAVAAEAQDTAARVQSQLQDMHRNVERWQGQYKGLQSQDLGRVVLDAGRSVSTLEKTLPQLLAKLNLLQDRGAHNASLALSASIGRVRELIAQARGAASKVKVPMKFNGSSGVQLRTPRDLTNLASYTALKFYLQSPEPTAGQVVGDQFVLYMGGRQATGDYMGVALRGQRVHWVYRLGGAGPATLSIDEGIGEQFAAVSIDRILQFGRMSVTVENRMVQETKGDTVAPGAEGLLNVQPDDFVFYVGGYPSNFTPPEPLRFPGYRGCIELDTLNEEVVSLYNFEKTFQLDTAVDKPCARSKSTGDPWLTDGSYLDGSGFARISMESQLSNTKRFDQELRLVSYSGIIFFLQHQDQFLCLAVQEGKLVLLYDFGAGLKEADPLQQPPPQLTATSKAIQVFLLGGNRKRVLVRVERTTVFSVEQENMLELADAYYLGGVPPSQLPASLRQLFPSGGSVRGCVKGIKALGKYVDLKRLNTTGISAGCTTDLLVGRAMTFHGHGFLRLALPSDAVPLTGDVYSGFGFRSSQDSALLFQRESLGGPCEVTLQQGHVTLRLARTELKTQERFDDGAAHYVTFYSNSTGVWLYVDDQLQEMKPYRGPRPQPEGPPQLLLGGSPKADDVRNFSGCISNVFVLRLLGPQRVFDLQENLGGFNVSSGCTPAPRPQLLEHVPQGLRATVSRKAARRSRQPAQDSACSPPGSLRTIRDAYQFGGPLTSYLEFAHVPASPSDWSQLSMLVRPHAPRGFLLLAVPQTASSPSLLLFLNHRRFVAQTEGPGPQLRVQSRQRSRTGQWHTVSVRWERSRIQLVTDGVWAQSQEGPGRQHQGQQGPRPHTLFVGGLPAGGHSPRLPVAISRPGFRGCVKRLRLDGRLLGAPTRMVGVTPCVSGPLEKGLFFTGSGGAITLDTLGATLPDVALELEVRPQTATGLVFHLGWGQTPPYLELQVLGKQVLLWANDGAGEFSTLVTRPTALCDGYWHRLAVTKGGNVLRLEVDQQSNHTLGPAPATWANTLVPLHLGGLPEPWKRPPYNGCMRNLVLNQVLVTWPRTAGVQRAVGASGCPAT</sequence>
<dbReference type="Gene3D" id="2.10.25.10">
    <property type="entry name" value="Laminin"/>
    <property type="match status" value="19"/>
</dbReference>
<keyword evidence="5" id="KW-0677">Repeat</keyword>
<feature type="domain" description="Laminin G" evidence="15">
    <location>
        <begin position="3887"/>
        <end position="4055"/>
    </location>
</feature>
<feature type="disulfide bond" evidence="12">
    <location>
        <begin position="1921"/>
        <end position="1930"/>
    </location>
</feature>
<dbReference type="SUPFAM" id="SSF49899">
    <property type="entry name" value="Concanavalin A-like lectins/glucanases"/>
    <property type="match status" value="5"/>
</dbReference>
<feature type="domain" description="Laminin EGF-like" evidence="16">
    <location>
        <begin position="974"/>
        <end position="1018"/>
    </location>
</feature>
<feature type="region of interest" description="Disordered" evidence="14">
    <location>
        <begin position="3811"/>
        <end position="3830"/>
    </location>
</feature>
<evidence type="ECO:0000256" key="1">
    <source>
        <dbReference type="ARBA" id="ARBA00004302"/>
    </source>
</evidence>
<accession>A0ABN8XYE9</accession>
<feature type="disulfide bond" evidence="12">
    <location>
        <begin position="2304"/>
        <end position="2313"/>
    </location>
</feature>
<dbReference type="PANTHER" id="PTHR10574">
    <property type="entry name" value="NETRIN/LAMININ-RELATED"/>
    <property type="match status" value="1"/>
</dbReference>
<dbReference type="PROSITE" id="PS50027">
    <property type="entry name" value="EGF_LAM_2"/>
    <property type="match status" value="16"/>
</dbReference>
<dbReference type="InterPro" id="IPR001791">
    <property type="entry name" value="Laminin_G"/>
</dbReference>
<dbReference type="InterPro" id="IPR013320">
    <property type="entry name" value="ConA-like_dom_sf"/>
</dbReference>
<dbReference type="PROSITE" id="PS51115">
    <property type="entry name" value="LAMININ_IVA"/>
    <property type="match status" value="1"/>
</dbReference>
<feature type="compositionally biased region" description="Low complexity" evidence="14">
    <location>
        <begin position="3815"/>
        <end position="3829"/>
    </location>
</feature>
<name>A0ABN8XYE9_RANTA</name>
<feature type="disulfide bond" evidence="12">
    <location>
        <begin position="1948"/>
        <end position="1965"/>
    </location>
</feature>
<dbReference type="InterPro" id="IPR002049">
    <property type="entry name" value="LE_dom"/>
</dbReference>
<feature type="disulfide bond" evidence="12">
    <location>
        <begin position="1040"/>
        <end position="1049"/>
    </location>
</feature>
<feature type="disulfide bond" evidence="12">
    <location>
        <begin position="1946"/>
        <end position="1958"/>
    </location>
</feature>
<dbReference type="Proteomes" id="UP001176941">
    <property type="component" value="Chromosome 11"/>
</dbReference>
<evidence type="ECO:0000256" key="10">
    <source>
        <dbReference type="ARBA" id="ARBA00023180"/>
    </source>
</evidence>
<feature type="domain" description="Laminin EGF-like" evidence="16">
    <location>
        <begin position="1807"/>
        <end position="1852"/>
    </location>
</feature>
<keyword evidence="2" id="KW-0964">Secreted</keyword>
<feature type="domain" description="Laminin EGF-like" evidence="16">
    <location>
        <begin position="1118"/>
        <end position="1170"/>
    </location>
</feature>
<keyword evidence="7" id="KW-0130">Cell adhesion</keyword>
<keyword evidence="20" id="KW-1185">Reference proteome</keyword>
<dbReference type="Pfam" id="PF00052">
    <property type="entry name" value="Laminin_B"/>
    <property type="match status" value="1"/>
</dbReference>
<dbReference type="Pfam" id="PF24973">
    <property type="entry name" value="EGF_LMN_ATRN"/>
    <property type="match status" value="1"/>
</dbReference>
<dbReference type="PRINTS" id="PR00011">
    <property type="entry name" value="EGFLAMININ"/>
</dbReference>
<feature type="domain" description="Laminin EGF-like" evidence="16">
    <location>
        <begin position="2334"/>
        <end position="2387"/>
    </location>
</feature>
<evidence type="ECO:0000256" key="3">
    <source>
        <dbReference type="ARBA" id="ARBA00022530"/>
    </source>
</evidence>
<dbReference type="PANTHER" id="PTHR10574:SF406">
    <property type="entry name" value="LAMININ SUBUNIT ALPHA 5"/>
    <property type="match status" value="1"/>
</dbReference>
<dbReference type="SMART" id="SM00180">
    <property type="entry name" value="EGF_Lam"/>
    <property type="match status" value="21"/>
</dbReference>
<feature type="coiled-coil region" evidence="13">
    <location>
        <begin position="2674"/>
        <end position="2720"/>
    </location>
</feature>
<dbReference type="InterPro" id="IPR056863">
    <property type="entry name" value="LMN_ATRN_NET-like_EGF"/>
</dbReference>
<feature type="compositionally biased region" description="Low complexity" evidence="14">
    <location>
        <begin position="360"/>
        <end position="369"/>
    </location>
</feature>
<feature type="domain" description="Laminin EGF-like" evidence="16">
    <location>
        <begin position="1019"/>
        <end position="1069"/>
    </location>
</feature>
<feature type="disulfide bond" evidence="12">
    <location>
        <begin position="883"/>
        <end position="895"/>
    </location>
</feature>
<feature type="domain" description="Laminin G" evidence="15">
    <location>
        <begin position="3490"/>
        <end position="3655"/>
    </location>
</feature>
<feature type="domain" description="Laminin EGF-like" evidence="16">
    <location>
        <begin position="1897"/>
        <end position="1945"/>
    </location>
</feature>
<keyword evidence="3" id="KW-0272">Extracellular matrix</keyword>
<evidence type="ECO:0000259" key="15">
    <source>
        <dbReference type="PROSITE" id="PS50025"/>
    </source>
</evidence>
<feature type="domain" description="Laminin EGF-like" evidence="16">
    <location>
        <begin position="700"/>
        <end position="769"/>
    </location>
</feature>
<feature type="domain" description="Laminin EGF-like" evidence="16">
    <location>
        <begin position="2388"/>
        <end position="2434"/>
    </location>
</feature>
<feature type="domain" description="Laminin EGF-like" evidence="16">
    <location>
        <begin position="1946"/>
        <end position="1996"/>
    </location>
</feature>
<dbReference type="EMBL" id="OX459947">
    <property type="protein sequence ID" value="CAI9154350.1"/>
    <property type="molecule type" value="Genomic_DNA"/>
</dbReference>
<feature type="disulfide bond" evidence="12">
    <location>
        <begin position="1019"/>
        <end position="1031"/>
    </location>
</feature>
<evidence type="ECO:0000256" key="2">
    <source>
        <dbReference type="ARBA" id="ARBA00022525"/>
    </source>
</evidence>
<keyword evidence="9 12" id="KW-1015">Disulfide bond</keyword>
<feature type="compositionally biased region" description="Pro residues" evidence="14">
    <location>
        <begin position="1626"/>
        <end position="1639"/>
    </location>
</feature>
<dbReference type="SMART" id="SM00181">
    <property type="entry name" value="EGF"/>
    <property type="match status" value="16"/>
</dbReference>
<feature type="domain" description="Laminin EGF-like" evidence="16">
    <location>
        <begin position="2435"/>
        <end position="2481"/>
    </location>
</feature>
<feature type="domain" description="Laminin G" evidence="15">
    <location>
        <begin position="3306"/>
        <end position="3481"/>
    </location>
</feature>
<dbReference type="SMART" id="SM00136">
    <property type="entry name" value="LamNT"/>
    <property type="match status" value="1"/>
</dbReference>
<evidence type="ECO:0000256" key="4">
    <source>
        <dbReference type="ARBA" id="ARBA00022729"/>
    </source>
</evidence>
<dbReference type="InterPro" id="IPR010307">
    <property type="entry name" value="Laminin_dom_II"/>
</dbReference>
<dbReference type="Pfam" id="PF06009">
    <property type="entry name" value="Laminin_II"/>
    <property type="match status" value="1"/>
</dbReference>
<keyword evidence="11 12" id="KW-0424">Laminin EGF-like domain</keyword>
<dbReference type="Pfam" id="PF06008">
    <property type="entry name" value="Laminin_I"/>
    <property type="match status" value="1"/>
</dbReference>
<evidence type="ECO:0008006" key="21">
    <source>
        <dbReference type="Google" id="ProtNLM"/>
    </source>
</evidence>
<dbReference type="Pfam" id="PF00055">
    <property type="entry name" value="Laminin_N"/>
    <property type="match status" value="1"/>
</dbReference>
<feature type="region of interest" description="Disordered" evidence="14">
    <location>
        <begin position="3674"/>
        <end position="3697"/>
    </location>
</feature>
<feature type="disulfide bond" evidence="12">
    <location>
        <begin position="1021"/>
        <end position="1038"/>
    </location>
</feature>
<feature type="disulfide bond" evidence="12">
    <location>
        <begin position="974"/>
        <end position="986"/>
    </location>
</feature>
<evidence type="ECO:0000259" key="16">
    <source>
        <dbReference type="PROSITE" id="PS50027"/>
    </source>
</evidence>
<dbReference type="CDD" id="cd00110">
    <property type="entry name" value="LamG"/>
    <property type="match status" value="5"/>
</dbReference>
<feature type="disulfide bond" evidence="12">
    <location>
        <begin position="2247"/>
        <end position="2256"/>
    </location>
</feature>
<dbReference type="Pfam" id="PF00053">
    <property type="entry name" value="EGF_laminin"/>
    <property type="match status" value="19"/>
</dbReference>
<dbReference type="SMART" id="SM00281">
    <property type="entry name" value="LamB"/>
    <property type="match status" value="1"/>
</dbReference>
<comment type="caution">
    <text evidence="12">Lacks conserved residue(s) required for the propagation of feature annotation.</text>
</comment>
<feature type="disulfide bond" evidence="12">
    <location>
        <begin position="737"/>
        <end position="746"/>
    </location>
</feature>
<feature type="disulfide bond" evidence="12">
    <location>
        <begin position="1807"/>
        <end position="1819"/>
    </location>
</feature>
<evidence type="ECO:0000313" key="19">
    <source>
        <dbReference type="EMBL" id="CAI9154350.1"/>
    </source>
</evidence>
<keyword evidence="6" id="KW-0084">Basement membrane</keyword>
<dbReference type="Gene3D" id="2.60.120.200">
    <property type="match status" value="5"/>
</dbReference>
<feature type="disulfide bond" evidence="12">
    <location>
        <begin position="2371"/>
        <end position="2385"/>
    </location>
</feature>
<feature type="domain" description="Laminin EGF-like" evidence="16">
    <location>
        <begin position="2278"/>
        <end position="2333"/>
    </location>
</feature>
<feature type="disulfide bond" evidence="12">
    <location>
        <begin position="949"/>
        <end position="958"/>
    </location>
</feature>
<keyword evidence="10" id="KW-0325">Glycoprotein</keyword>
<dbReference type="Pfam" id="PF00054">
    <property type="entry name" value="Laminin_G_1"/>
    <property type="match status" value="1"/>
</dbReference>
<dbReference type="SUPFAM" id="SSF57196">
    <property type="entry name" value="EGF/Laminin"/>
    <property type="match status" value="19"/>
</dbReference>
<feature type="disulfide bond" evidence="12">
    <location>
        <begin position="859"/>
        <end position="868"/>
    </location>
</feature>
<keyword evidence="8 13" id="KW-0175">Coiled coil</keyword>